<reference evidence="1" key="2">
    <citation type="journal article" date="2015" name="Data Brief">
        <title>Shoot transcriptome of the giant reed, Arundo donax.</title>
        <authorList>
            <person name="Barrero R.A."/>
            <person name="Guerrero F.D."/>
            <person name="Moolhuijzen P."/>
            <person name="Goolsby J.A."/>
            <person name="Tidwell J."/>
            <person name="Bellgard S.E."/>
            <person name="Bellgard M.I."/>
        </authorList>
    </citation>
    <scope>NUCLEOTIDE SEQUENCE</scope>
    <source>
        <tissue evidence="1">Shoot tissue taken approximately 20 cm above the soil surface</tissue>
    </source>
</reference>
<organism evidence="1">
    <name type="scientific">Arundo donax</name>
    <name type="common">Giant reed</name>
    <name type="synonym">Donax arundinaceus</name>
    <dbReference type="NCBI Taxonomy" id="35708"/>
    <lineage>
        <taxon>Eukaryota</taxon>
        <taxon>Viridiplantae</taxon>
        <taxon>Streptophyta</taxon>
        <taxon>Embryophyta</taxon>
        <taxon>Tracheophyta</taxon>
        <taxon>Spermatophyta</taxon>
        <taxon>Magnoliopsida</taxon>
        <taxon>Liliopsida</taxon>
        <taxon>Poales</taxon>
        <taxon>Poaceae</taxon>
        <taxon>PACMAD clade</taxon>
        <taxon>Arundinoideae</taxon>
        <taxon>Arundineae</taxon>
        <taxon>Arundo</taxon>
    </lineage>
</organism>
<accession>A0A0A8Y266</accession>
<dbReference type="AlphaFoldDB" id="A0A0A8Y266"/>
<proteinExistence type="predicted"/>
<protein>
    <submittedName>
        <fullName evidence="1">Uncharacterized protein</fullName>
    </submittedName>
</protein>
<evidence type="ECO:0000313" key="1">
    <source>
        <dbReference type="EMBL" id="JAD17812.1"/>
    </source>
</evidence>
<dbReference type="EMBL" id="GBRH01280083">
    <property type="protein sequence ID" value="JAD17812.1"/>
    <property type="molecule type" value="Transcribed_RNA"/>
</dbReference>
<name>A0A0A8Y266_ARUDO</name>
<reference evidence="1" key="1">
    <citation type="submission" date="2014-09" db="EMBL/GenBank/DDBJ databases">
        <authorList>
            <person name="Magalhaes I.L.F."/>
            <person name="Oliveira U."/>
            <person name="Santos F.R."/>
            <person name="Vidigal T.H.D.A."/>
            <person name="Brescovit A.D."/>
            <person name="Santos A.J."/>
        </authorList>
    </citation>
    <scope>NUCLEOTIDE SEQUENCE</scope>
    <source>
        <tissue evidence="1">Shoot tissue taken approximately 20 cm above the soil surface</tissue>
    </source>
</reference>
<sequence length="67" mass="7693">MFWMPEAHKRIQLVHGQTKSLVGKVHSQPHCQGILIKKKKSTLWSGPPKVCAPHGLLITRKIRFQQK</sequence>